<reference evidence="1 2" key="1">
    <citation type="journal article" date="2018" name="Sci. Rep.">
        <title>Genomic signatures of local adaptation to the degree of environmental predictability in rotifers.</title>
        <authorList>
            <person name="Franch-Gras L."/>
            <person name="Hahn C."/>
            <person name="Garcia-Roger E.M."/>
            <person name="Carmona M.J."/>
            <person name="Serra M."/>
            <person name="Gomez A."/>
        </authorList>
    </citation>
    <scope>NUCLEOTIDE SEQUENCE [LARGE SCALE GENOMIC DNA]</scope>
    <source>
        <strain evidence="1">HYR1</strain>
    </source>
</reference>
<evidence type="ECO:0000313" key="1">
    <source>
        <dbReference type="EMBL" id="RNA26297.1"/>
    </source>
</evidence>
<gene>
    <name evidence="1" type="ORF">BpHYR1_045169</name>
</gene>
<dbReference type="Proteomes" id="UP000276133">
    <property type="component" value="Unassembled WGS sequence"/>
</dbReference>
<dbReference type="AlphaFoldDB" id="A0A3M7RSK3"/>
<sequence length="111" mass="12696">MSAMAWVSAAEPERKQNMRSAKGVILSVTRGCSGISCNNNTSVKFGRYNCRRTYTSLVFFFYPVRNGDIRGGDHFRINVCFFSIRVKKKYALDDDAFKFQNKKTFAISKIN</sequence>
<accession>A0A3M7RSK3</accession>
<comment type="caution">
    <text evidence="1">The sequence shown here is derived from an EMBL/GenBank/DDBJ whole genome shotgun (WGS) entry which is preliminary data.</text>
</comment>
<evidence type="ECO:0000313" key="2">
    <source>
        <dbReference type="Proteomes" id="UP000276133"/>
    </source>
</evidence>
<protein>
    <submittedName>
        <fullName evidence="1">Uncharacterized protein</fullName>
    </submittedName>
</protein>
<organism evidence="1 2">
    <name type="scientific">Brachionus plicatilis</name>
    <name type="common">Marine rotifer</name>
    <name type="synonym">Brachionus muelleri</name>
    <dbReference type="NCBI Taxonomy" id="10195"/>
    <lineage>
        <taxon>Eukaryota</taxon>
        <taxon>Metazoa</taxon>
        <taxon>Spiralia</taxon>
        <taxon>Gnathifera</taxon>
        <taxon>Rotifera</taxon>
        <taxon>Eurotatoria</taxon>
        <taxon>Monogononta</taxon>
        <taxon>Pseudotrocha</taxon>
        <taxon>Ploima</taxon>
        <taxon>Brachionidae</taxon>
        <taxon>Brachionus</taxon>
    </lineage>
</organism>
<dbReference type="EMBL" id="REGN01002766">
    <property type="protein sequence ID" value="RNA26297.1"/>
    <property type="molecule type" value="Genomic_DNA"/>
</dbReference>
<keyword evidence="2" id="KW-1185">Reference proteome</keyword>
<proteinExistence type="predicted"/>
<name>A0A3M7RSK3_BRAPC</name>